<evidence type="ECO:0000256" key="6">
    <source>
        <dbReference type="ARBA" id="ARBA00023004"/>
    </source>
</evidence>
<keyword evidence="10" id="KW-1185">Reference proteome</keyword>
<accession>A0ABQ7YDV6</accession>
<evidence type="ECO:0000313" key="9">
    <source>
        <dbReference type="EMBL" id="KAH0866326.1"/>
    </source>
</evidence>
<keyword evidence="6" id="KW-0408">Iron</keyword>
<evidence type="ECO:0000256" key="1">
    <source>
        <dbReference type="ARBA" id="ARBA00001971"/>
    </source>
</evidence>
<reference evidence="9 10" key="1">
    <citation type="submission" date="2021-05" db="EMBL/GenBank/DDBJ databases">
        <title>Genome Assembly of Synthetic Allotetraploid Brassica napus Reveals Homoeologous Exchanges between Subgenomes.</title>
        <authorList>
            <person name="Davis J.T."/>
        </authorList>
    </citation>
    <scope>NUCLEOTIDE SEQUENCE [LARGE SCALE GENOMIC DNA]</scope>
    <source>
        <strain evidence="10">cv. Da-Ae</strain>
        <tissue evidence="9">Seedling</tissue>
    </source>
</reference>
<keyword evidence="4" id="KW-0479">Metal-binding</keyword>
<dbReference type="EMBL" id="JAGKQM010000018">
    <property type="protein sequence ID" value="KAH0866326.1"/>
    <property type="molecule type" value="Genomic_DNA"/>
</dbReference>
<proteinExistence type="inferred from homology"/>
<evidence type="ECO:0000256" key="7">
    <source>
        <dbReference type="ARBA" id="ARBA00023033"/>
    </source>
</evidence>
<dbReference type="InterPro" id="IPR001128">
    <property type="entry name" value="Cyt_P450"/>
</dbReference>
<dbReference type="Proteomes" id="UP000824890">
    <property type="component" value="Unassembled WGS sequence"/>
</dbReference>
<gene>
    <name evidence="9" type="ORF">HID58_083537</name>
</gene>
<keyword evidence="7" id="KW-0503">Monooxygenase</keyword>
<name>A0ABQ7YDV6_BRANA</name>
<feature type="transmembrane region" description="Helical" evidence="8">
    <location>
        <begin position="973"/>
        <end position="990"/>
    </location>
</feature>
<dbReference type="PRINTS" id="PR00463">
    <property type="entry name" value="EP450I"/>
</dbReference>
<dbReference type="PRINTS" id="PR00385">
    <property type="entry name" value="P450"/>
</dbReference>
<comment type="cofactor">
    <cofactor evidence="1">
        <name>heme</name>
        <dbReference type="ChEBI" id="CHEBI:30413"/>
    </cofactor>
</comment>
<feature type="transmembrane region" description="Helical" evidence="8">
    <location>
        <begin position="918"/>
        <end position="937"/>
    </location>
</feature>
<dbReference type="PROSITE" id="PS00086">
    <property type="entry name" value="CYTOCHROME_P450"/>
    <property type="match status" value="3"/>
</dbReference>
<dbReference type="InterPro" id="IPR002401">
    <property type="entry name" value="Cyt_P450_E_grp-I"/>
</dbReference>
<feature type="non-terminal residue" evidence="9">
    <location>
        <position position="1"/>
    </location>
</feature>
<evidence type="ECO:0000256" key="3">
    <source>
        <dbReference type="ARBA" id="ARBA00022617"/>
    </source>
</evidence>
<protein>
    <submittedName>
        <fullName evidence="9">Uncharacterized protein</fullName>
    </submittedName>
</protein>
<dbReference type="PANTHER" id="PTHR47955:SF19">
    <property type="entry name" value="CYTOCHROME P450 71A9-LIKE ISOFORM X1"/>
    <property type="match status" value="1"/>
</dbReference>
<keyword evidence="3" id="KW-0349">Heme</keyword>
<keyword evidence="8" id="KW-0812">Transmembrane</keyword>
<comment type="caution">
    <text evidence="9">The sequence shown here is derived from an EMBL/GenBank/DDBJ whole genome shotgun (WGS) entry which is preliminary data.</text>
</comment>
<evidence type="ECO:0000256" key="2">
    <source>
        <dbReference type="ARBA" id="ARBA00010617"/>
    </source>
</evidence>
<evidence type="ECO:0000256" key="4">
    <source>
        <dbReference type="ARBA" id="ARBA00022723"/>
    </source>
</evidence>
<comment type="similarity">
    <text evidence="2">Belongs to the cytochrome P450 family.</text>
</comment>
<dbReference type="Pfam" id="PF00067">
    <property type="entry name" value="p450"/>
    <property type="match status" value="4"/>
</dbReference>
<dbReference type="InterPro" id="IPR017972">
    <property type="entry name" value="Cyt_P450_CS"/>
</dbReference>
<dbReference type="CDD" id="cd11072">
    <property type="entry name" value="CYP71-like"/>
    <property type="match status" value="3"/>
</dbReference>
<evidence type="ECO:0000313" key="10">
    <source>
        <dbReference type="Proteomes" id="UP000824890"/>
    </source>
</evidence>
<dbReference type="Gene3D" id="1.10.630.10">
    <property type="entry name" value="Cytochrome P450"/>
    <property type="match status" value="4"/>
</dbReference>
<evidence type="ECO:0000256" key="8">
    <source>
        <dbReference type="SAM" id="Phobius"/>
    </source>
</evidence>
<sequence length="1461" mass="167607">LRKKEKMEILLCFLMVSLLTLVSSIFLKKFKNSKFNLPPSPSSLPIIGNLHHLSGLPHRCFHNLSLRYGPVMLLRLGFVPVVVISSSEAAEAVLRTHDLECCSRPKTVGTGKLSYGFKDISFSPYGAYWREMRKIAVIELLSLKKVQSFRYIREEEVDFVVKKVTESALTQSPVDLSKTFFSLTASIICRVALGQNFHVDGFVIDQERIEELVTDGAVALGTFTFSDFFPGGSGRFLDWLFQRNKKINRAFKELDAFYQHVIDDHLKPEGRKNKDIVSLLLDMIDKEDADSFKPSMDNLKAIVMDVFLAGIDTSSITMIWAMTELVRNPRVLKKAQENIRTTLGAKRERITEDDLGKVEYLNLIIKETFRLHPPLPFIVPRETMSHIKINGYDIPPKTQIQVNVWTIGRDPKRWTDPEDFIPERFANSSVDFRGQHFELLPFGSGRRMCPAMPMGAATVELGLMNLLYFFDWGLPDGMKIGDIDMEEYGTLSIYLFNLYPFDVMDVESKKTRRNMSISLCFLCLLPLIFIFLRKLQPSKWNLPPGPPKLPIIGNLHQRGELHPRNRRNLSQKYGPVVHLRFGFVPMVVISSKEAAEDVLKTHDLECCNRPETAGIRMISYNSKDIGFAPYGEEWRAMRKLSVVELFSSKKIQSFRYVREEENDLLVKKISESASSESLVSLKKTLYTLVGSIVCRVGLGQNLHESEFIDEDGIADIVQRSELLTRTSMFSDLFPGRIGELIDLFTGQTKRLENAFSELDTFFQNVLDDHLKPGRRVQEGTSASTMIWAMTELIRNPRVMKKVQDEIRTTLGDKKESLTEEDLNQLHYFKLMVKEIFRLHPAAPLLLPRETMSHIKIQGYDIPKKTQILINAYAIARDPNVWKNPDEFDPDRFVDSSIDYRGLNFELLPFGSGRRICPGMAMGIVIVEFGLLNLLYFFDWGLPEKEPAEKITTGDEVALDLVQKKQKKERATKMAMFLCLFFLLPLFLIFLKNLKPSKWNLPPGPKKLPIIGNLHQLHELPPRNLSQNYGPVMLMRFGFVPVVVISSKEAAEEVLKIHDLDCCSRPETEGTRKISYNFKDIGFAPYGEEWKAMRKLSVIELFTTKKFHSFRYIREEENDLLVKKLMDSASKQSLVSLKRTLHALVGSIVCRIAFGINLHECEFIDEDSIVDLVHKSEILEMTSMFSDFFPGGIGRFMDWISGQNKRLDHVFSELDTFFQNILNDHLKPVRRDGERYGIINVMIDMMEQERDGDSFKLTTDHLKGMISDIFIAGVSTSAFTMIWAMTELIRSPRVMKKVQDEIRTTLGDKKERITEEDLNKLHYFKLMVKEIFRLHPAAPLLLPRETMSHIKIQGYDVPKKRQILINAYAIARDPNVWKNPDEFDPDRFLDSSIDYKGLNFELLPFGSGRRICPGMAMGITLVELGLLNLLYFFDWGLPEEVEAERIIKDNDIALDLVQVTRH</sequence>
<evidence type="ECO:0000256" key="5">
    <source>
        <dbReference type="ARBA" id="ARBA00023002"/>
    </source>
</evidence>
<dbReference type="PANTHER" id="PTHR47955">
    <property type="entry name" value="CYTOCHROME P450 FAMILY 71 PROTEIN"/>
    <property type="match status" value="1"/>
</dbReference>
<organism evidence="9 10">
    <name type="scientific">Brassica napus</name>
    <name type="common">Rape</name>
    <dbReference type="NCBI Taxonomy" id="3708"/>
    <lineage>
        <taxon>Eukaryota</taxon>
        <taxon>Viridiplantae</taxon>
        <taxon>Streptophyta</taxon>
        <taxon>Embryophyta</taxon>
        <taxon>Tracheophyta</taxon>
        <taxon>Spermatophyta</taxon>
        <taxon>Magnoliopsida</taxon>
        <taxon>eudicotyledons</taxon>
        <taxon>Gunneridae</taxon>
        <taxon>Pentapetalae</taxon>
        <taxon>rosids</taxon>
        <taxon>malvids</taxon>
        <taxon>Brassicales</taxon>
        <taxon>Brassicaceae</taxon>
        <taxon>Brassiceae</taxon>
        <taxon>Brassica</taxon>
    </lineage>
</organism>
<keyword evidence="8" id="KW-0472">Membrane</keyword>
<keyword evidence="8" id="KW-1133">Transmembrane helix</keyword>
<keyword evidence="5" id="KW-0560">Oxidoreductase</keyword>
<dbReference type="InterPro" id="IPR036396">
    <property type="entry name" value="Cyt_P450_sf"/>
</dbReference>
<dbReference type="SUPFAM" id="SSF48264">
    <property type="entry name" value="Cytochrome P450"/>
    <property type="match status" value="3"/>
</dbReference>